<dbReference type="WBParaSite" id="PSAMB.scaffold1016size37123.g10419.t1">
    <property type="protein sequence ID" value="PSAMB.scaffold1016size37123.g10419.t1"/>
    <property type="gene ID" value="PSAMB.scaffold1016size37123.g10419"/>
</dbReference>
<proteinExistence type="predicted"/>
<name>A0A914UIM6_9BILA</name>
<evidence type="ECO:0000313" key="1">
    <source>
        <dbReference type="Proteomes" id="UP000887566"/>
    </source>
</evidence>
<protein>
    <submittedName>
        <fullName evidence="2">Uncharacterized protein</fullName>
    </submittedName>
</protein>
<sequence>MNLLVVIASDVGARQINCCTYMGKRASVGRRILGIRLGGSDGDDDRGVAVGSADIVHSFGLHAHYSRVANRQRLVYWDRRRTIGHRQWMIIACWLTTTSPCLCHPRQRSIGHFAPPTPNIAAHE</sequence>
<accession>A0A914UIM6</accession>
<organism evidence="1 2">
    <name type="scientific">Plectus sambesii</name>
    <dbReference type="NCBI Taxonomy" id="2011161"/>
    <lineage>
        <taxon>Eukaryota</taxon>
        <taxon>Metazoa</taxon>
        <taxon>Ecdysozoa</taxon>
        <taxon>Nematoda</taxon>
        <taxon>Chromadorea</taxon>
        <taxon>Plectida</taxon>
        <taxon>Plectina</taxon>
        <taxon>Plectoidea</taxon>
        <taxon>Plectidae</taxon>
        <taxon>Plectus</taxon>
    </lineage>
</organism>
<evidence type="ECO:0000313" key="2">
    <source>
        <dbReference type="WBParaSite" id="PSAMB.scaffold1016size37123.g10419.t1"/>
    </source>
</evidence>
<dbReference type="Proteomes" id="UP000887566">
    <property type="component" value="Unplaced"/>
</dbReference>
<dbReference type="AlphaFoldDB" id="A0A914UIM6"/>
<reference evidence="2" key="1">
    <citation type="submission" date="2022-11" db="UniProtKB">
        <authorList>
            <consortium name="WormBaseParasite"/>
        </authorList>
    </citation>
    <scope>IDENTIFICATION</scope>
</reference>
<keyword evidence="1" id="KW-1185">Reference proteome</keyword>